<dbReference type="PANTHER" id="PTHR43861:SF1">
    <property type="entry name" value="TRANS-ACONITATE 2-METHYLTRANSFERASE"/>
    <property type="match status" value="1"/>
</dbReference>
<evidence type="ECO:0000259" key="1">
    <source>
        <dbReference type="Pfam" id="PF08241"/>
    </source>
</evidence>
<dbReference type="KEGG" id="dfa:DFA_09734"/>
<dbReference type="Proteomes" id="UP000007797">
    <property type="component" value="Unassembled WGS sequence"/>
</dbReference>
<dbReference type="OrthoDB" id="16596at2759"/>
<keyword evidence="3" id="KW-1185">Reference proteome</keyword>
<dbReference type="RefSeq" id="XP_004352387.1">
    <property type="nucleotide sequence ID" value="XM_004352335.1"/>
</dbReference>
<dbReference type="PANTHER" id="PTHR43861">
    <property type="entry name" value="TRANS-ACONITATE 2-METHYLTRANSFERASE-RELATED"/>
    <property type="match status" value="1"/>
</dbReference>
<accession>F4Q8G2</accession>
<dbReference type="SUPFAM" id="SSF53335">
    <property type="entry name" value="S-adenosyl-L-methionine-dependent methyltransferases"/>
    <property type="match status" value="1"/>
</dbReference>
<dbReference type="STRING" id="1054147.F4Q8G2"/>
<dbReference type="InterPro" id="IPR013216">
    <property type="entry name" value="Methyltransf_11"/>
</dbReference>
<feature type="domain" description="Methyltransferase type 11" evidence="1">
    <location>
        <begin position="52"/>
        <end position="146"/>
    </location>
</feature>
<dbReference type="CDD" id="cd02440">
    <property type="entry name" value="AdoMet_MTases"/>
    <property type="match status" value="1"/>
</dbReference>
<sequence>MNSQNIYDDNEFFRLYSILNSKPNGAPDSIPTFRFLEKIKSTKTQPKIQCVLELACGNGWFSNYMATKENVKSVRAFDLSENMLDLAKRIHSHPVISYELADMETIQLPNQSFDLGFSSLALHYVLNFKSLVQSIHQSLNPGGHFFAIIEHPIYTAPTVREWIPNTQDPPSTGSCNMTRGEMIWPLYDYQVEGDRVVDWIVNGVLKRHRTMSTYLNIFMDCGFDIRGIEEFSPPTMELNNTVHLEIDRHRPKFLILSVQKHIE</sequence>
<gene>
    <name evidence="2" type="ORF">DFA_09734</name>
</gene>
<proteinExistence type="predicted"/>
<organism evidence="2 3">
    <name type="scientific">Cavenderia fasciculata</name>
    <name type="common">Slime mold</name>
    <name type="synonym">Dictyostelium fasciculatum</name>
    <dbReference type="NCBI Taxonomy" id="261658"/>
    <lineage>
        <taxon>Eukaryota</taxon>
        <taxon>Amoebozoa</taxon>
        <taxon>Evosea</taxon>
        <taxon>Eumycetozoa</taxon>
        <taxon>Dictyostelia</taxon>
        <taxon>Acytosteliales</taxon>
        <taxon>Cavenderiaceae</taxon>
        <taxon>Cavenderia</taxon>
    </lineage>
</organism>
<name>F4Q8G2_CACFS</name>
<dbReference type="Pfam" id="PF08241">
    <property type="entry name" value="Methyltransf_11"/>
    <property type="match status" value="1"/>
</dbReference>
<evidence type="ECO:0000313" key="3">
    <source>
        <dbReference type="Proteomes" id="UP000007797"/>
    </source>
</evidence>
<evidence type="ECO:0000313" key="2">
    <source>
        <dbReference type="EMBL" id="EGG16062.1"/>
    </source>
</evidence>
<protein>
    <recommendedName>
        <fullName evidence="1">Methyltransferase type 11 domain-containing protein</fullName>
    </recommendedName>
</protein>
<dbReference type="OMA" id="CVLELAC"/>
<dbReference type="AlphaFoldDB" id="F4Q8G2"/>
<reference evidence="3" key="1">
    <citation type="journal article" date="2011" name="Genome Res.">
        <title>Phylogeny-wide analysis of social amoeba genomes highlights ancient origins for complex intercellular communication.</title>
        <authorList>
            <person name="Heidel A.J."/>
            <person name="Lawal H.M."/>
            <person name="Felder M."/>
            <person name="Schilde C."/>
            <person name="Helps N.R."/>
            <person name="Tunggal B."/>
            <person name="Rivero F."/>
            <person name="John U."/>
            <person name="Schleicher M."/>
            <person name="Eichinger L."/>
            <person name="Platzer M."/>
            <person name="Noegel A.A."/>
            <person name="Schaap P."/>
            <person name="Gloeckner G."/>
        </authorList>
    </citation>
    <scope>NUCLEOTIDE SEQUENCE [LARGE SCALE GENOMIC DNA]</scope>
    <source>
        <strain evidence="3">SH3</strain>
    </source>
</reference>
<dbReference type="GO" id="GO:0008757">
    <property type="term" value="F:S-adenosylmethionine-dependent methyltransferase activity"/>
    <property type="evidence" value="ECO:0007669"/>
    <property type="project" value="InterPro"/>
</dbReference>
<dbReference type="Gene3D" id="3.40.50.150">
    <property type="entry name" value="Vaccinia Virus protein VP39"/>
    <property type="match status" value="1"/>
</dbReference>
<dbReference type="EMBL" id="GL883025">
    <property type="protein sequence ID" value="EGG16062.1"/>
    <property type="molecule type" value="Genomic_DNA"/>
</dbReference>
<dbReference type="GeneID" id="14867828"/>
<dbReference type="InterPro" id="IPR029063">
    <property type="entry name" value="SAM-dependent_MTases_sf"/>
</dbReference>